<evidence type="ECO:0000313" key="14">
    <source>
        <dbReference type="Proteomes" id="UP000789739"/>
    </source>
</evidence>
<feature type="domain" description="AWS" evidence="12">
    <location>
        <begin position="43"/>
        <end position="98"/>
    </location>
</feature>
<dbReference type="PANTHER" id="PTHR22884">
    <property type="entry name" value="SET DOMAIN PROTEINS"/>
    <property type="match status" value="1"/>
</dbReference>
<feature type="compositionally biased region" description="Basic and acidic residues" evidence="9">
    <location>
        <begin position="405"/>
        <end position="423"/>
    </location>
</feature>
<dbReference type="GO" id="GO:0032259">
    <property type="term" value="P:methylation"/>
    <property type="evidence" value="ECO:0007669"/>
    <property type="project" value="UniProtKB-KW"/>
</dbReference>
<evidence type="ECO:0000256" key="8">
    <source>
        <dbReference type="SAM" id="Coils"/>
    </source>
</evidence>
<evidence type="ECO:0000256" key="5">
    <source>
        <dbReference type="ARBA" id="ARBA00022679"/>
    </source>
</evidence>
<dbReference type="InterPro" id="IPR003616">
    <property type="entry name" value="Post-SET_dom"/>
</dbReference>
<keyword evidence="14" id="KW-1185">Reference proteome</keyword>
<reference evidence="13" key="1">
    <citation type="submission" date="2021-06" db="EMBL/GenBank/DDBJ databases">
        <authorList>
            <person name="Kallberg Y."/>
            <person name="Tangrot J."/>
            <person name="Rosling A."/>
        </authorList>
    </citation>
    <scope>NUCLEOTIDE SEQUENCE</scope>
    <source>
        <strain evidence="13">BR232B</strain>
    </source>
</reference>
<dbReference type="GO" id="GO:0005694">
    <property type="term" value="C:chromosome"/>
    <property type="evidence" value="ECO:0007669"/>
    <property type="project" value="UniProtKB-SubCell"/>
</dbReference>
<feature type="compositionally biased region" description="Polar residues" evidence="9">
    <location>
        <begin position="391"/>
        <end position="400"/>
    </location>
</feature>
<keyword evidence="4" id="KW-0489">Methyltransferase</keyword>
<dbReference type="AlphaFoldDB" id="A0A9N9AZF4"/>
<dbReference type="Pfam" id="PF00856">
    <property type="entry name" value="SET"/>
    <property type="match status" value="1"/>
</dbReference>
<dbReference type="GO" id="GO:0005634">
    <property type="term" value="C:nucleus"/>
    <property type="evidence" value="ECO:0007669"/>
    <property type="project" value="UniProtKB-SubCell"/>
</dbReference>
<dbReference type="Pfam" id="PF17907">
    <property type="entry name" value="AWS"/>
    <property type="match status" value="1"/>
</dbReference>
<evidence type="ECO:0000256" key="4">
    <source>
        <dbReference type="ARBA" id="ARBA00022603"/>
    </source>
</evidence>
<evidence type="ECO:0000259" key="12">
    <source>
        <dbReference type="PROSITE" id="PS51215"/>
    </source>
</evidence>
<evidence type="ECO:0000313" key="13">
    <source>
        <dbReference type="EMBL" id="CAG8545710.1"/>
    </source>
</evidence>
<keyword evidence="8" id="KW-0175">Coiled coil</keyword>
<keyword evidence="3" id="KW-0158">Chromosome</keyword>
<dbReference type="InterPro" id="IPR006560">
    <property type="entry name" value="AWS_dom"/>
</dbReference>
<dbReference type="InterPro" id="IPR046341">
    <property type="entry name" value="SET_dom_sf"/>
</dbReference>
<name>A0A9N9AZF4_9GLOM</name>
<evidence type="ECO:0000259" key="10">
    <source>
        <dbReference type="PROSITE" id="PS50280"/>
    </source>
</evidence>
<evidence type="ECO:0000256" key="1">
    <source>
        <dbReference type="ARBA" id="ARBA00004123"/>
    </source>
</evidence>
<dbReference type="PROSITE" id="PS50280">
    <property type="entry name" value="SET"/>
    <property type="match status" value="1"/>
</dbReference>
<dbReference type="OrthoDB" id="422362at2759"/>
<feature type="coiled-coil region" evidence="8">
    <location>
        <begin position="679"/>
        <end position="718"/>
    </location>
</feature>
<evidence type="ECO:0000256" key="6">
    <source>
        <dbReference type="ARBA" id="ARBA00022691"/>
    </source>
</evidence>
<keyword evidence="5" id="KW-0808">Transferase</keyword>
<dbReference type="InterPro" id="IPR001214">
    <property type="entry name" value="SET_dom"/>
</dbReference>
<evidence type="ECO:0000259" key="11">
    <source>
        <dbReference type="PROSITE" id="PS50868"/>
    </source>
</evidence>
<dbReference type="PROSITE" id="PS51215">
    <property type="entry name" value="AWS"/>
    <property type="match status" value="1"/>
</dbReference>
<dbReference type="InterPro" id="IPR050777">
    <property type="entry name" value="SET2_Histone-Lys_MeTrsfase"/>
</dbReference>
<dbReference type="PROSITE" id="PS50868">
    <property type="entry name" value="POST_SET"/>
    <property type="match status" value="1"/>
</dbReference>
<comment type="caution">
    <text evidence="13">The sequence shown here is derived from an EMBL/GenBank/DDBJ whole genome shotgun (WGS) entry which is preliminary data.</text>
</comment>
<accession>A0A9N9AZF4</accession>
<protein>
    <submittedName>
        <fullName evidence="13">1569_t:CDS:1</fullName>
    </submittedName>
</protein>
<dbReference type="SMART" id="SM00317">
    <property type="entry name" value="SET"/>
    <property type="match status" value="1"/>
</dbReference>
<feature type="domain" description="Post-SET" evidence="11">
    <location>
        <begin position="224"/>
        <end position="240"/>
    </location>
</feature>
<evidence type="ECO:0000256" key="7">
    <source>
        <dbReference type="ARBA" id="ARBA00023242"/>
    </source>
</evidence>
<dbReference type="Proteomes" id="UP000789739">
    <property type="component" value="Unassembled WGS sequence"/>
</dbReference>
<dbReference type="Gene3D" id="2.170.270.10">
    <property type="entry name" value="SET domain"/>
    <property type="match status" value="1"/>
</dbReference>
<feature type="region of interest" description="Disordered" evidence="9">
    <location>
        <begin position="385"/>
        <end position="629"/>
    </location>
</feature>
<dbReference type="GO" id="GO:0042054">
    <property type="term" value="F:histone methyltransferase activity"/>
    <property type="evidence" value="ECO:0007669"/>
    <property type="project" value="InterPro"/>
</dbReference>
<gene>
    <name evidence="13" type="ORF">PBRASI_LOCUS4823</name>
</gene>
<keyword evidence="6" id="KW-0949">S-adenosyl-L-methionine</keyword>
<feature type="compositionally biased region" description="Polar residues" evidence="9">
    <location>
        <begin position="470"/>
        <end position="490"/>
    </location>
</feature>
<feature type="compositionally biased region" description="Basic and acidic residues" evidence="9">
    <location>
        <begin position="568"/>
        <end position="585"/>
    </location>
</feature>
<organism evidence="13 14">
    <name type="scientific">Paraglomus brasilianum</name>
    <dbReference type="NCBI Taxonomy" id="144538"/>
    <lineage>
        <taxon>Eukaryota</taxon>
        <taxon>Fungi</taxon>
        <taxon>Fungi incertae sedis</taxon>
        <taxon>Mucoromycota</taxon>
        <taxon>Glomeromycotina</taxon>
        <taxon>Glomeromycetes</taxon>
        <taxon>Paraglomerales</taxon>
        <taxon>Paraglomeraceae</taxon>
        <taxon>Paraglomus</taxon>
    </lineage>
</organism>
<comment type="subcellular location">
    <subcellularLocation>
        <location evidence="2">Chromosome</location>
    </subcellularLocation>
    <subcellularLocation>
        <location evidence="1">Nucleus</location>
    </subcellularLocation>
</comment>
<feature type="compositionally biased region" description="Basic and acidic residues" evidence="9">
    <location>
        <begin position="439"/>
        <end position="453"/>
    </location>
</feature>
<feature type="compositionally biased region" description="Basic and acidic residues" evidence="9">
    <location>
        <begin position="600"/>
        <end position="617"/>
    </location>
</feature>
<evidence type="ECO:0000256" key="9">
    <source>
        <dbReference type="SAM" id="MobiDB-lite"/>
    </source>
</evidence>
<dbReference type="SMART" id="SM00570">
    <property type="entry name" value="AWS"/>
    <property type="match status" value="1"/>
</dbReference>
<evidence type="ECO:0000256" key="3">
    <source>
        <dbReference type="ARBA" id="ARBA00022454"/>
    </source>
</evidence>
<keyword evidence="7" id="KW-0539">Nucleus</keyword>
<feature type="domain" description="SET" evidence="10">
    <location>
        <begin position="100"/>
        <end position="217"/>
    </location>
</feature>
<sequence length="841" mass="96441">MPPQTQRKFYKDYPNVIEEAKKKYRHIAENIHKEKHLGLARADEATRCDCSYAPGVDEPSVACGAGSDCINRFLYVECNEGECPCGDACQNRRFKQRSYAEVDLIYTEKKGYGVRAKQVIPRDGFILEYVGEVMSDDMAEKRKTAYRQEGRTHFYFMDLQKGEVVDATEYGGLARFINHSCKPNARVDKWIVGRQLRLGIFADRQILPDEEVTFDYSAERSGTTAQRCYCGEDNCRLFLGKDDSELVLEEEPHEMKKADRVPYFLAVLQLTLSKEPKIFRRQLRRMEICTVTEVWKEFVNRNGLSMIRRYLQHFISEGFENDDIVRLLKVLCRIPVTNRAPVVVANIERTFEDIVKARKHPEIRRLIALLEKKWKDLPQAPLIRRALTPATPASTPLSNGKRSRSSTEDNDKPEASSSDDLRSPKRGRSSSEEPLEQLKTPESEKNCETDSKRSPSSSKNSPIYKDDRNTSLNSHTNTSRQDSSLLTASSGGYRKSGHDISDSYRSHRHHRDARNPDDGRSGYYSNSSPSPRKDYDVRSLHDSWRPKKYSPKDDNDRGNSSSEANSPMKKETDRPKYESSRDFYEGSRQSYPQYRSHHSSTVDRYSRRFDPYRRSPPRDSCNGDDNGKISWVNKFTGERTSQKIKAMIDTTFKTPEGIPQGLVNAKIEESLYRQRQVEEKAAREAAEAAAAKAAKEEAEKAAAEEKRAKDARAAAEAKRIKLARKEKAANYEAMKSKNVITFDSTEAFRDEYRKYVTENAKKFENQLSVELYASQCKKCADKAVEKELRSINEDDKKSKRSTQAKFVLNDYLRKKLSNFVTTYFEALIAKQSKAKGKAKEE</sequence>
<evidence type="ECO:0000256" key="2">
    <source>
        <dbReference type="ARBA" id="ARBA00004286"/>
    </source>
</evidence>
<dbReference type="EMBL" id="CAJVPI010000523">
    <property type="protein sequence ID" value="CAG8545710.1"/>
    <property type="molecule type" value="Genomic_DNA"/>
</dbReference>
<proteinExistence type="predicted"/>
<feature type="compositionally biased region" description="Basic and acidic residues" evidence="9">
    <location>
        <begin position="496"/>
        <end position="505"/>
    </location>
</feature>
<feature type="compositionally biased region" description="Basic and acidic residues" evidence="9">
    <location>
        <begin position="531"/>
        <end position="557"/>
    </location>
</feature>
<dbReference type="SUPFAM" id="SSF82199">
    <property type="entry name" value="SET domain"/>
    <property type="match status" value="1"/>
</dbReference>